<gene>
    <name evidence="3" type="ORF">EFY79_08785</name>
</gene>
<dbReference type="OrthoDB" id="9811743at2"/>
<dbReference type="RefSeq" id="WP_123120321.1">
    <property type="nucleotide sequence ID" value="NZ_RJJR01000005.1"/>
</dbReference>
<dbReference type="PANTHER" id="PTHR43000">
    <property type="entry name" value="DTDP-D-GLUCOSE 4,6-DEHYDRATASE-RELATED"/>
    <property type="match status" value="1"/>
</dbReference>
<comment type="similarity">
    <text evidence="1">Belongs to the NAD(P)-dependent epimerase/dehydratase family.</text>
</comment>
<accession>A0A3M9NI36</accession>
<keyword evidence="4" id="KW-1185">Reference proteome</keyword>
<protein>
    <submittedName>
        <fullName evidence="3">NAD-dependent epimerase/dehydratase family protein</fullName>
    </submittedName>
</protein>
<dbReference type="AlphaFoldDB" id="A0A3M9NI36"/>
<dbReference type="Gene3D" id="3.40.50.720">
    <property type="entry name" value="NAD(P)-binding Rossmann-like Domain"/>
    <property type="match status" value="1"/>
</dbReference>
<dbReference type="EMBL" id="RJJR01000005">
    <property type="protein sequence ID" value="RNI37479.1"/>
    <property type="molecule type" value="Genomic_DNA"/>
</dbReference>
<evidence type="ECO:0000256" key="1">
    <source>
        <dbReference type="ARBA" id="ARBA00007637"/>
    </source>
</evidence>
<evidence type="ECO:0000313" key="3">
    <source>
        <dbReference type="EMBL" id="RNI37479.1"/>
    </source>
</evidence>
<dbReference type="InterPro" id="IPR001509">
    <property type="entry name" value="Epimerase_deHydtase"/>
</dbReference>
<evidence type="ECO:0000313" key="4">
    <source>
        <dbReference type="Proteomes" id="UP000267223"/>
    </source>
</evidence>
<evidence type="ECO:0000259" key="2">
    <source>
        <dbReference type="Pfam" id="PF01370"/>
    </source>
</evidence>
<comment type="caution">
    <text evidence="3">The sequence shown here is derived from an EMBL/GenBank/DDBJ whole genome shotgun (WGS) entry which is preliminary data.</text>
</comment>
<dbReference type="Pfam" id="PF01370">
    <property type="entry name" value="Epimerase"/>
    <property type="match status" value="2"/>
</dbReference>
<dbReference type="InterPro" id="IPR036291">
    <property type="entry name" value="NAD(P)-bd_dom_sf"/>
</dbReference>
<reference evidence="3 4" key="1">
    <citation type="submission" date="2018-11" db="EMBL/GenBank/DDBJ databases">
        <title>Draft genome sequence of Ferruginibacter sp. BO-59.</title>
        <authorList>
            <person name="Im W.T."/>
        </authorList>
    </citation>
    <scope>NUCLEOTIDE SEQUENCE [LARGE SCALE GENOMIC DNA]</scope>
    <source>
        <strain evidence="3 4">BO-59</strain>
    </source>
</reference>
<sequence length="377" mass="42075">MKKILISGGAGFIGSNLAIALIRKGYFVTVLDNLSPQIHSDNPENSFLFNSISDKVNFIQGDVRNRDNWEKSLSGQDAVIHLAAETGTGQSMYQIYKYCEVNTGGTALLLDILANKKNAIQKVIVASSRAIYGEGRYHCQLHGEVYPDSRNEEDLEKGIFECKCPKCGGKIELLSTHEEAKIQPQSIYGISKYNQEELILVGGKSLNIPAVAFRYQNVYGPGQSLSNPYTGILSIFSTQIKNNNSINIFEDGKESRDFVYIDDVVNATILGLEKEQANYNSYNVGSGNNISVLQIANKLVKLYNSGVAINVTGNFRIGDIRHNYADLNKIKQDLNFEPETQFDEGITNFVKWVNTQKKSEDLYSNSIYELKERGLYK</sequence>
<proteinExistence type="inferred from homology"/>
<dbReference type="PRINTS" id="PR01713">
    <property type="entry name" value="NUCEPIMERASE"/>
</dbReference>
<organism evidence="3 4">
    <name type="scientific">Hanamia caeni</name>
    <dbReference type="NCBI Taxonomy" id="2294116"/>
    <lineage>
        <taxon>Bacteria</taxon>
        <taxon>Pseudomonadati</taxon>
        <taxon>Bacteroidota</taxon>
        <taxon>Chitinophagia</taxon>
        <taxon>Chitinophagales</taxon>
        <taxon>Chitinophagaceae</taxon>
        <taxon>Hanamia</taxon>
    </lineage>
</organism>
<feature type="domain" description="NAD-dependent epimerase/dehydratase" evidence="2">
    <location>
        <begin position="4"/>
        <end position="136"/>
    </location>
</feature>
<name>A0A3M9NI36_9BACT</name>
<dbReference type="Proteomes" id="UP000267223">
    <property type="component" value="Unassembled WGS sequence"/>
</dbReference>
<feature type="domain" description="NAD-dependent epimerase/dehydratase" evidence="2">
    <location>
        <begin position="177"/>
        <end position="285"/>
    </location>
</feature>
<dbReference type="SUPFAM" id="SSF51735">
    <property type="entry name" value="NAD(P)-binding Rossmann-fold domains"/>
    <property type="match status" value="1"/>
</dbReference>